<name>A0A857JE16_9BURK</name>
<dbReference type="Proteomes" id="UP000464787">
    <property type="component" value="Chromosome"/>
</dbReference>
<evidence type="ECO:0000313" key="2">
    <source>
        <dbReference type="Proteomes" id="UP000464787"/>
    </source>
</evidence>
<reference evidence="1 2" key="1">
    <citation type="submission" date="2020-01" db="EMBL/GenBank/DDBJ databases">
        <title>Genome sequencing of strain KACC 21265.</title>
        <authorList>
            <person name="Heo J."/>
            <person name="Kim S.-J."/>
            <person name="Kim J.-S."/>
            <person name="Hong S.-B."/>
            <person name="Kwon S.-W."/>
        </authorList>
    </citation>
    <scope>NUCLEOTIDE SEQUENCE [LARGE SCALE GENOMIC DNA]</scope>
    <source>
        <strain evidence="1 2">KACC 21265</strain>
    </source>
</reference>
<dbReference type="EMBL" id="CP047650">
    <property type="protein sequence ID" value="QHJ01434.1"/>
    <property type="molecule type" value="Genomic_DNA"/>
</dbReference>
<sequence>MRYTCDPAKLAANVAKHGIWFTAAEDFDWETAVVEVVHRNGEARLMALGLIGERVHVMVVTLRETCVRIISLRKASKKEVRFYAETQD</sequence>
<dbReference type="Gene3D" id="3.10.450.530">
    <property type="entry name" value="Ribonuclease toxin, BrnT, of type II toxin-antitoxin system"/>
    <property type="match status" value="1"/>
</dbReference>
<protein>
    <submittedName>
        <fullName evidence="1">BrnT family toxin</fullName>
    </submittedName>
</protein>
<gene>
    <name evidence="1" type="ORF">GT347_06360</name>
</gene>
<dbReference type="InterPro" id="IPR038573">
    <property type="entry name" value="BrnT_sf"/>
</dbReference>
<dbReference type="AlphaFoldDB" id="A0A857JE16"/>
<keyword evidence="2" id="KW-1185">Reference proteome</keyword>
<proteinExistence type="predicted"/>
<dbReference type="KEGG" id="xyk:GT347_06360"/>
<accession>A0A857JE16</accession>
<organism evidence="1 2">
    <name type="scientific">Xylophilus rhododendri</name>
    <dbReference type="NCBI Taxonomy" id="2697032"/>
    <lineage>
        <taxon>Bacteria</taxon>
        <taxon>Pseudomonadati</taxon>
        <taxon>Pseudomonadota</taxon>
        <taxon>Betaproteobacteria</taxon>
        <taxon>Burkholderiales</taxon>
        <taxon>Xylophilus</taxon>
    </lineage>
</organism>
<dbReference type="Pfam" id="PF04365">
    <property type="entry name" value="BrnT_toxin"/>
    <property type="match status" value="1"/>
</dbReference>
<dbReference type="InterPro" id="IPR007460">
    <property type="entry name" value="BrnT_toxin"/>
</dbReference>
<evidence type="ECO:0000313" key="1">
    <source>
        <dbReference type="EMBL" id="QHJ01434.1"/>
    </source>
</evidence>